<organism evidence="2 3">
    <name type="scientific">Phakopsora pachyrhizi</name>
    <name type="common">Asian soybean rust disease fungus</name>
    <dbReference type="NCBI Taxonomy" id="170000"/>
    <lineage>
        <taxon>Eukaryota</taxon>
        <taxon>Fungi</taxon>
        <taxon>Dikarya</taxon>
        <taxon>Basidiomycota</taxon>
        <taxon>Pucciniomycotina</taxon>
        <taxon>Pucciniomycetes</taxon>
        <taxon>Pucciniales</taxon>
        <taxon>Phakopsoraceae</taxon>
        <taxon>Phakopsora</taxon>
    </lineage>
</organism>
<feature type="region of interest" description="Disordered" evidence="1">
    <location>
        <begin position="414"/>
        <end position="439"/>
    </location>
</feature>
<keyword evidence="3" id="KW-1185">Reference proteome</keyword>
<dbReference type="Proteomes" id="UP001153365">
    <property type="component" value="Unassembled WGS sequence"/>
</dbReference>
<dbReference type="EMBL" id="CALTRL010002660">
    <property type="protein sequence ID" value="CAH7676386.1"/>
    <property type="molecule type" value="Genomic_DNA"/>
</dbReference>
<evidence type="ECO:0000313" key="3">
    <source>
        <dbReference type="Proteomes" id="UP001153365"/>
    </source>
</evidence>
<feature type="compositionally biased region" description="Acidic residues" evidence="1">
    <location>
        <begin position="116"/>
        <end position="145"/>
    </location>
</feature>
<evidence type="ECO:0000256" key="1">
    <source>
        <dbReference type="SAM" id="MobiDB-lite"/>
    </source>
</evidence>
<reference evidence="2" key="1">
    <citation type="submission" date="2022-06" db="EMBL/GenBank/DDBJ databases">
        <authorList>
            <consortium name="SYNGENTA / RWTH Aachen University"/>
        </authorList>
    </citation>
    <scope>NUCLEOTIDE SEQUENCE</scope>
</reference>
<dbReference type="AlphaFoldDB" id="A0AAV0B1Z3"/>
<evidence type="ECO:0000313" key="2">
    <source>
        <dbReference type="EMBL" id="CAH7676386.1"/>
    </source>
</evidence>
<name>A0AAV0B1Z3_PHAPC</name>
<proteinExistence type="predicted"/>
<protein>
    <submittedName>
        <fullName evidence="2">Expressed protein</fullName>
    </submittedName>
</protein>
<comment type="caution">
    <text evidence="2">The sequence shown here is derived from an EMBL/GenBank/DDBJ whole genome shotgun (WGS) entry which is preliminary data.</text>
</comment>
<feature type="region of interest" description="Disordered" evidence="1">
    <location>
        <begin position="112"/>
        <end position="148"/>
    </location>
</feature>
<gene>
    <name evidence="2" type="ORF">PPACK8108_LOCUS11504</name>
</gene>
<sequence length="513" mass="56713">MGAPITWSGSEYGNIIFFLPQVCFMYSDYFLMEPFIYTLNKDDGYQTDQSNEFAELLLAENSEQDNSFDINRSRNSRSHLNLFQLEQGGSDDSSDNYSQMAYMIIEELESRGATEVEQEVEGQNDFTSDDDGEDGATTDSLDEDDHSGMARFGIEVDDEGEENIEFYDLQADDALGSLLNNFEFAGDVEFFVLPDQEVRPGSLTAASSQVCSCEQGSTQEKSLNLNNDSRLPIMGSFSISRQDGKTAGCTIIDERNALSPSPFTGGKVVRYNQFKKLQSRSCAGDSAPSSVGTPQQSMQLAEQALGNSQPDKQNDSNISAEDFDITAFIRGISSLEEECSETEKAKEDSKLDYLSRWRRVPMTAFRRKMLAQTTPKGDHMALDAAIQSCSTLGENISLYEPASIKKQNARLLFSPPSKKSHRRGYRQNPKSDICGSGSGSYKRKCDGSENFSEKIDITWNEGKAEPMDTSIEEGVSIVQSLDVPLFDGLIETGSRGVPTMLNLLDGIEDLPID</sequence>
<accession>A0AAV0B1Z3</accession>